<protein>
    <submittedName>
        <fullName evidence="3">Uncharacterized protein</fullName>
    </submittedName>
</protein>
<evidence type="ECO:0000313" key="3">
    <source>
        <dbReference type="EMBL" id="CAE8615600.1"/>
    </source>
</evidence>
<comment type="caution">
    <text evidence="3">The sequence shown here is derived from an EMBL/GenBank/DDBJ whole genome shotgun (WGS) entry which is preliminary data.</text>
</comment>
<proteinExistence type="predicted"/>
<keyword evidence="2" id="KW-1133">Transmembrane helix</keyword>
<dbReference type="EMBL" id="CAJNNV010025665">
    <property type="protein sequence ID" value="CAE8615600.1"/>
    <property type="molecule type" value="Genomic_DNA"/>
</dbReference>
<accession>A0A813FPE7</accession>
<organism evidence="3 4">
    <name type="scientific">Polarella glacialis</name>
    <name type="common">Dinoflagellate</name>
    <dbReference type="NCBI Taxonomy" id="89957"/>
    <lineage>
        <taxon>Eukaryota</taxon>
        <taxon>Sar</taxon>
        <taxon>Alveolata</taxon>
        <taxon>Dinophyceae</taxon>
        <taxon>Suessiales</taxon>
        <taxon>Suessiaceae</taxon>
        <taxon>Polarella</taxon>
    </lineage>
</organism>
<reference evidence="3" key="1">
    <citation type="submission" date="2021-02" db="EMBL/GenBank/DDBJ databases">
        <authorList>
            <person name="Dougan E. K."/>
            <person name="Rhodes N."/>
            <person name="Thang M."/>
            <person name="Chan C."/>
        </authorList>
    </citation>
    <scope>NUCLEOTIDE SEQUENCE</scope>
</reference>
<evidence type="ECO:0000256" key="1">
    <source>
        <dbReference type="SAM" id="MobiDB-lite"/>
    </source>
</evidence>
<keyword evidence="2" id="KW-0812">Transmembrane</keyword>
<dbReference type="Proteomes" id="UP000654075">
    <property type="component" value="Unassembled WGS sequence"/>
</dbReference>
<sequence>MPPAGHRRRRPATFVALAAAATGLGITAPAALFRSRSDAAADASSSSKQTHIYSDQAPRRRARTHSELDQIGGNLFYATSAELEETSPRHSLTVREAAAHAGVGIVAWEVLRRILPRRAAPEGVPSPRPVTADGWTREQWRLLELEGRRRLKAAASYAKSLPRSSQAAAVAGVSSVLLCACGLGLRRRRRKLRSRRSPQAIMAGEDQ</sequence>
<feature type="non-terminal residue" evidence="3">
    <location>
        <position position="207"/>
    </location>
</feature>
<name>A0A813FPE7_POLGL</name>
<gene>
    <name evidence="3" type="ORF">PGLA1383_LOCUS33313</name>
</gene>
<keyword evidence="2" id="KW-0472">Membrane</keyword>
<feature type="transmembrane region" description="Helical" evidence="2">
    <location>
        <begin position="167"/>
        <end position="185"/>
    </location>
</feature>
<dbReference type="AlphaFoldDB" id="A0A813FPE7"/>
<keyword evidence="4" id="KW-1185">Reference proteome</keyword>
<feature type="region of interest" description="Disordered" evidence="1">
    <location>
        <begin position="40"/>
        <end position="65"/>
    </location>
</feature>
<evidence type="ECO:0000313" key="4">
    <source>
        <dbReference type="Proteomes" id="UP000654075"/>
    </source>
</evidence>
<evidence type="ECO:0000256" key="2">
    <source>
        <dbReference type="SAM" id="Phobius"/>
    </source>
</evidence>